<evidence type="ECO:0000256" key="3">
    <source>
        <dbReference type="ARBA" id="ARBA00022840"/>
    </source>
</evidence>
<comment type="subcellular location">
    <subcellularLocation>
        <location evidence="5">Cytoplasm</location>
    </subcellularLocation>
</comment>
<dbReference type="KEGG" id="nch:A0U93_02525"/>
<comment type="function">
    <text evidence="5">Catalyzes the phosphorylation of the 3'-hydroxyl group of dephosphocoenzyme A to form coenzyme A.</text>
</comment>
<dbReference type="OrthoDB" id="9812943at2"/>
<evidence type="ECO:0000256" key="5">
    <source>
        <dbReference type="HAMAP-Rule" id="MF_00376"/>
    </source>
</evidence>
<dbReference type="GO" id="GO:0005524">
    <property type="term" value="F:ATP binding"/>
    <property type="evidence" value="ECO:0007669"/>
    <property type="project" value="UniProtKB-UniRule"/>
</dbReference>
<dbReference type="Pfam" id="PF01121">
    <property type="entry name" value="CoaE"/>
    <property type="match status" value="1"/>
</dbReference>
<dbReference type="NCBIfam" id="TIGR00152">
    <property type="entry name" value="dephospho-CoA kinase"/>
    <property type="match status" value="1"/>
</dbReference>
<dbReference type="SUPFAM" id="SSF52540">
    <property type="entry name" value="P-loop containing nucleoside triphosphate hydrolases"/>
    <property type="match status" value="1"/>
</dbReference>
<keyword evidence="2 5" id="KW-0547">Nucleotide-binding</keyword>
<dbReference type="UniPathway" id="UPA00241">
    <property type="reaction ID" value="UER00356"/>
</dbReference>
<keyword evidence="4 5" id="KW-0173">Coenzyme A biosynthesis</keyword>
<keyword evidence="5" id="KW-0963">Cytoplasm</keyword>
<dbReference type="PROSITE" id="PS51219">
    <property type="entry name" value="DPCK"/>
    <property type="match status" value="1"/>
</dbReference>
<protein>
    <recommendedName>
        <fullName evidence="5 6">Dephospho-CoA kinase</fullName>
        <ecNumber evidence="5 6">2.7.1.24</ecNumber>
    </recommendedName>
    <alternativeName>
        <fullName evidence="5">Dephosphocoenzyme A kinase</fullName>
    </alternativeName>
</protein>
<dbReference type="InterPro" id="IPR027417">
    <property type="entry name" value="P-loop_NTPase"/>
</dbReference>
<accession>A0A1U9KMN6</accession>
<dbReference type="CDD" id="cd02022">
    <property type="entry name" value="DPCK"/>
    <property type="match status" value="1"/>
</dbReference>
<reference evidence="7 8" key="1">
    <citation type="submission" date="2016-03" db="EMBL/GenBank/DDBJ databases">
        <title>Acetic acid bacteria sequencing.</title>
        <authorList>
            <person name="Brandt J."/>
            <person name="Jakob F."/>
            <person name="Vogel R.F."/>
        </authorList>
    </citation>
    <scope>NUCLEOTIDE SEQUENCE [LARGE SCALE GENOMIC DNA]</scope>
    <source>
        <strain evidence="7 8">NBRC 101099</strain>
    </source>
</reference>
<comment type="catalytic activity">
    <reaction evidence="5">
        <text>3'-dephospho-CoA + ATP = ADP + CoA + H(+)</text>
        <dbReference type="Rhea" id="RHEA:18245"/>
        <dbReference type="ChEBI" id="CHEBI:15378"/>
        <dbReference type="ChEBI" id="CHEBI:30616"/>
        <dbReference type="ChEBI" id="CHEBI:57287"/>
        <dbReference type="ChEBI" id="CHEBI:57328"/>
        <dbReference type="ChEBI" id="CHEBI:456216"/>
        <dbReference type="EC" id="2.7.1.24"/>
    </reaction>
</comment>
<keyword evidence="5 7" id="KW-0418">Kinase</keyword>
<proteinExistence type="inferred from homology"/>
<gene>
    <name evidence="5" type="primary">coaE</name>
    <name evidence="7" type="ORF">A0U93_02525</name>
</gene>
<dbReference type="EC" id="2.7.1.24" evidence="5 6"/>
<dbReference type="GO" id="GO:0004140">
    <property type="term" value="F:dephospho-CoA kinase activity"/>
    <property type="evidence" value="ECO:0007669"/>
    <property type="project" value="UniProtKB-UniRule"/>
</dbReference>
<dbReference type="Proteomes" id="UP000188604">
    <property type="component" value="Chromosome"/>
</dbReference>
<sequence>MHILGLTGDMGAGKTYVANLFRRRGWPVFDADATVHRLQGPGGEAVAPIKALWPEAVPGDAIDRTALRHIVIGHPDRLKALEAIVHPLVRQERQRFLRRMQARGKRWCVLDIPLLFETDAYRACDRILVVTAAESTRLRRIMRRRGMSEEQARNLLARQIGDAKRRRLADVIIRTDLSRAATFRQLRRLQHDLEAMR</sequence>
<organism evidence="7 8">
    <name type="scientific">Neoasaia chiangmaiensis</name>
    <dbReference type="NCBI Taxonomy" id="320497"/>
    <lineage>
        <taxon>Bacteria</taxon>
        <taxon>Pseudomonadati</taxon>
        <taxon>Pseudomonadota</taxon>
        <taxon>Alphaproteobacteria</taxon>
        <taxon>Acetobacterales</taxon>
        <taxon>Acetobacteraceae</taxon>
        <taxon>Neoasaia</taxon>
    </lineage>
</organism>
<dbReference type="GO" id="GO:0005737">
    <property type="term" value="C:cytoplasm"/>
    <property type="evidence" value="ECO:0007669"/>
    <property type="project" value="UniProtKB-SubCell"/>
</dbReference>
<dbReference type="STRING" id="320497.A0U93_02525"/>
<evidence type="ECO:0000256" key="4">
    <source>
        <dbReference type="ARBA" id="ARBA00022993"/>
    </source>
</evidence>
<evidence type="ECO:0000313" key="8">
    <source>
        <dbReference type="Proteomes" id="UP000188604"/>
    </source>
</evidence>
<comment type="similarity">
    <text evidence="1 5">Belongs to the CoaE family.</text>
</comment>
<dbReference type="EMBL" id="CP014691">
    <property type="protein sequence ID" value="AQS87000.1"/>
    <property type="molecule type" value="Genomic_DNA"/>
</dbReference>
<dbReference type="Gene3D" id="3.40.50.300">
    <property type="entry name" value="P-loop containing nucleotide triphosphate hydrolases"/>
    <property type="match status" value="1"/>
</dbReference>
<feature type="binding site" evidence="5">
    <location>
        <begin position="11"/>
        <end position="16"/>
    </location>
    <ligand>
        <name>ATP</name>
        <dbReference type="ChEBI" id="CHEBI:30616"/>
    </ligand>
</feature>
<dbReference type="InterPro" id="IPR001977">
    <property type="entry name" value="Depp_CoAkinase"/>
</dbReference>
<dbReference type="PANTHER" id="PTHR10695:SF46">
    <property type="entry name" value="BIFUNCTIONAL COENZYME A SYNTHASE-RELATED"/>
    <property type="match status" value="1"/>
</dbReference>
<keyword evidence="5" id="KW-0808">Transferase</keyword>
<evidence type="ECO:0000256" key="6">
    <source>
        <dbReference type="NCBIfam" id="TIGR00152"/>
    </source>
</evidence>
<keyword evidence="8" id="KW-1185">Reference proteome</keyword>
<dbReference type="AlphaFoldDB" id="A0A1U9KMN6"/>
<evidence type="ECO:0000256" key="1">
    <source>
        <dbReference type="ARBA" id="ARBA00009018"/>
    </source>
</evidence>
<dbReference type="PANTHER" id="PTHR10695">
    <property type="entry name" value="DEPHOSPHO-COA KINASE-RELATED"/>
    <property type="match status" value="1"/>
</dbReference>
<evidence type="ECO:0000313" key="7">
    <source>
        <dbReference type="EMBL" id="AQS87000.1"/>
    </source>
</evidence>
<name>A0A1U9KMN6_9PROT</name>
<dbReference type="GO" id="GO:0015937">
    <property type="term" value="P:coenzyme A biosynthetic process"/>
    <property type="evidence" value="ECO:0007669"/>
    <property type="project" value="UniProtKB-UniRule"/>
</dbReference>
<comment type="pathway">
    <text evidence="5">Cofactor biosynthesis; coenzyme A biosynthesis; CoA from (R)-pantothenate: step 5/5.</text>
</comment>
<dbReference type="HAMAP" id="MF_00376">
    <property type="entry name" value="Dephospho_CoA_kinase"/>
    <property type="match status" value="1"/>
</dbReference>
<keyword evidence="3 5" id="KW-0067">ATP-binding</keyword>
<evidence type="ECO:0000256" key="2">
    <source>
        <dbReference type="ARBA" id="ARBA00022741"/>
    </source>
</evidence>
<dbReference type="RefSeq" id="WP_077805970.1">
    <property type="nucleotide sequence ID" value="NZ_BJXS01000004.1"/>
</dbReference>